<evidence type="ECO:0000256" key="3">
    <source>
        <dbReference type="ARBA" id="ARBA00022475"/>
    </source>
</evidence>
<keyword evidence="6 7" id="KW-0472">Membrane</keyword>
<evidence type="ECO:0000313" key="10">
    <source>
        <dbReference type="Proteomes" id="UP001198565"/>
    </source>
</evidence>
<keyword evidence="4 7" id="KW-0812">Transmembrane</keyword>
<dbReference type="PANTHER" id="PTHR43744">
    <property type="entry name" value="ABC TRANSPORTER PERMEASE PROTEIN MG189-RELATED-RELATED"/>
    <property type="match status" value="1"/>
</dbReference>
<feature type="transmembrane region" description="Helical" evidence="7">
    <location>
        <begin position="116"/>
        <end position="136"/>
    </location>
</feature>
<dbReference type="InterPro" id="IPR035906">
    <property type="entry name" value="MetI-like_sf"/>
</dbReference>
<dbReference type="PROSITE" id="PS50928">
    <property type="entry name" value="ABC_TM1"/>
    <property type="match status" value="1"/>
</dbReference>
<keyword evidence="10" id="KW-1185">Reference proteome</keyword>
<evidence type="ECO:0000256" key="5">
    <source>
        <dbReference type="ARBA" id="ARBA00022989"/>
    </source>
</evidence>
<accession>A0ABS7QQ01</accession>
<gene>
    <name evidence="9" type="ORF">K7472_10470</name>
</gene>
<comment type="similarity">
    <text evidence="7">Belongs to the binding-protein-dependent transport system permease family.</text>
</comment>
<feature type="transmembrane region" description="Helical" evidence="7">
    <location>
        <begin position="203"/>
        <end position="227"/>
    </location>
</feature>
<feature type="transmembrane region" description="Helical" evidence="7">
    <location>
        <begin position="20"/>
        <end position="45"/>
    </location>
</feature>
<evidence type="ECO:0000256" key="4">
    <source>
        <dbReference type="ARBA" id="ARBA00022692"/>
    </source>
</evidence>
<comment type="caution">
    <text evidence="9">The sequence shown here is derived from an EMBL/GenBank/DDBJ whole genome shotgun (WGS) entry which is preliminary data.</text>
</comment>
<dbReference type="PANTHER" id="PTHR43744:SF12">
    <property type="entry name" value="ABC TRANSPORTER PERMEASE PROTEIN MG189-RELATED"/>
    <property type="match status" value="1"/>
</dbReference>
<keyword evidence="2 7" id="KW-0813">Transport</keyword>
<dbReference type="Gene3D" id="1.10.3720.10">
    <property type="entry name" value="MetI-like"/>
    <property type="match status" value="1"/>
</dbReference>
<name>A0ABS7QQ01_9ACTN</name>
<sequence>MSATATEPHRPRIPQRISVLAGPAVMAGFALAVVIPFISLLLAALNPSGALVSGFAWPQHPTLANFGAAWSAAGFGGLLRNSVVVILGLVPLSLLCAILAGYAFATMEFRGRTALFGFLLLGLTLPYEAAVVPLYYDLRSIGLTDTPLALILALTGLFMPFGAFWMRQQFLALPPELVEAAAMDGANSWTVLWRVLVPCTRPALTTLGLLYFLWGWNQFLLALVLIQDPAKRTAPAGLGFFVGAYSLNVPLLAAATLIVITPVVAVYLVFQRHFISGMLAGAVKG</sequence>
<protein>
    <submittedName>
        <fullName evidence="9">Carbohydrate ABC transporter permease</fullName>
    </submittedName>
</protein>
<dbReference type="Pfam" id="PF00528">
    <property type="entry name" value="BPD_transp_1"/>
    <property type="match status" value="1"/>
</dbReference>
<dbReference type="RefSeq" id="WP_222976479.1">
    <property type="nucleotide sequence ID" value="NZ_JAINVZ010000005.1"/>
</dbReference>
<dbReference type="SUPFAM" id="SSF161098">
    <property type="entry name" value="MetI-like"/>
    <property type="match status" value="1"/>
</dbReference>
<dbReference type="EMBL" id="JAINVZ010000005">
    <property type="protein sequence ID" value="MBY8885268.1"/>
    <property type="molecule type" value="Genomic_DNA"/>
</dbReference>
<evidence type="ECO:0000256" key="7">
    <source>
        <dbReference type="RuleBase" id="RU363032"/>
    </source>
</evidence>
<keyword evidence="3" id="KW-1003">Cell membrane</keyword>
<evidence type="ECO:0000256" key="1">
    <source>
        <dbReference type="ARBA" id="ARBA00004651"/>
    </source>
</evidence>
<evidence type="ECO:0000259" key="8">
    <source>
        <dbReference type="PROSITE" id="PS50928"/>
    </source>
</evidence>
<dbReference type="Proteomes" id="UP001198565">
    <property type="component" value="Unassembled WGS sequence"/>
</dbReference>
<dbReference type="InterPro" id="IPR000515">
    <property type="entry name" value="MetI-like"/>
</dbReference>
<evidence type="ECO:0000256" key="6">
    <source>
        <dbReference type="ARBA" id="ARBA00023136"/>
    </source>
</evidence>
<feature type="domain" description="ABC transmembrane type-1" evidence="8">
    <location>
        <begin position="79"/>
        <end position="270"/>
    </location>
</feature>
<feature type="transmembrane region" description="Helical" evidence="7">
    <location>
        <begin position="148"/>
        <end position="166"/>
    </location>
</feature>
<evidence type="ECO:0000256" key="2">
    <source>
        <dbReference type="ARBA" id="ARBA00022448"/>
    </source>
</evidence>
<comment type="subcellular location">
    <subcellularLocation>
        <location evidence="1 7">Cell membrane</location>
        <topology evidence="1 7">Multi-pass membrane protein</topology>
    </subcellularLocation>
</comment>
<keyword evidence="5 7" id="KW-1133">Transmembrane helix</keyword>
<proteinExistence type="inferred from homology"/>
<dbReference type="CDD" id="cd06261">
    <property type="entry name" value="TM_PBP2"/>
    <property type="match status" value="1"/>
</dbReference>
<reference evidence="9 10" key="1">
    <citation type="submission" date="2021-08" db="EMBL/GenBank/DDBJ databases">
        <title>Streptomyces sp. PTM05 isolated from lichen.</title>
        <authorList>
            <person name="Somphong A."/>
            <person name="Phongsopitanun W."/>
            <person name="Tanasupawat S."/>
        </authorList>
    </citation>
    <scope>NUCLEOTIDE SEQUENCE [LARGE SCALE GENOMIC DNA]</scope>
    <source>
        <strain evidence="9 10">Ptm05</strain>
    </source>
</reference>
<feature type="transmembrane region" description="Helical" evidence="7">
    <location>
        <begin position="83"/>
        <end position="104"/>
    </location>
</feature>
<organism evidence="9 10">
    <name type="scientific">Streptantibioticus parmotrematis</name>
    <dbReference type="NCBI Taxonomy" id="2873249"/>
    <lineage>
        <taxon>Bacteria</taxon>
        <taxon>Bacillati</taxon>
        <taxon>Actinomycetota</taxon>
        <taxon>Actinomycetes</taxon>
        <taxon>Kitasatosporales</taxon>
        <taxon>Streptomycetaceae</taxon>
        <taxon>Streptantibioticus</taxon>
    </lineage>
</organism>
<feature type="transmembrane region" description="Helical" evidence="7">
    <location>
        <begin position="247"/>
        <end position="270"/>
    </location>
</feature>
<evidence type="ECO:0000313" key="9">
    <source>
        <dbReference type="EMBL" id="MBY8885268.1"/>
    </source>
</evidence>